<reference evidence="2 3" key="1">
    <citation type="submission" date="2017-10" db="EMBL/GenBank/DDBJ databases">
        <title>Nyctiphanis sp. nov., isolated from the stomach of the euphausiid Nyctiphanes simplex (Hansen, 1911) in the Gulf of California.</title>
        <authorList>
            <person name="Gomez-Gil B."/>
            <person name="Aguilar-Mendez M."/>
            <person name="Lopez-Cortes A."/>
            <person name="Gomez-Gutierrez J."/>
            <person name="Roque A."/>
            <person name="Lang E."/>
            <person name="Gonzalez-Castillo A."/>
        </authorList>
    </citation>
    <scope>NUCLEOTIDE SEQUENCE [LARGE SCALE GENOMIC DNA]</scope>
    <source>
        <strain evidence="2 3">CAIM 600</strain>
    </source>
</reference>
<evidence type="ECO:0000313" key="3">
    <source>
        <dbReference type="Proteomes" id="UP000290287"/>
    </source>
</evidence>
<sequence>MTNEFHSILLQWQKRW</sequence>
<accession>A0A4V1LSH9</accession>
<name>A0A4V1LSH9_9GAMM</name>
<protein>
    <recommendedName>
        <fullName evidence="1">Syntaxin-5 N-terminal Sly1p-binding domain-containing protein</fullName>
    </recommendedName>
</protein>
<evidence type="ECO:0000313" key="2">
    <source>
        <dbReference type="EMBL" id="RXJ71758.1"/>
    </source>
</evidence>
<gene>
    <name evidence="2" type="ORF">CS022_20045</name>
</gene>
<organism evidence="2 3">
    <name type="scientific">Veronia nyctiphanis</name>
    <dbReference type="NCBI Taxonomy" id="1278244"/>
    <lineage>
        <taxon>Bacteria</taxon>
        <taxon>Pseudomonadati</taxon>
        <taxon>Pseudomonadota</taxon>
        <taxon>Gammaproteobacteria</taxon>
        <taxon>Vibrionales</taxon>
        <taxon>Vibrionaceae</taxon>
        <taxon>Veronia</taxon>
    </lineage>
</organism>
<dbReference type="InterPro" id="IPR021538">
    <property type="entry name" value="Syntaxin-5_N"/>
</dbReference>
<comment type="caution">
    <text evidence="2">The sequence shown here is derived from an EMBL/GenBank/DDBJ whole genome shotgun (WGS) entry which is preliminary data.</text>
</comment>
<dbReference type="Pfam" id="PF11416">
    <property type="entry name" value="Syntaxin-5_N"/>
    <property type="match status" value="1"/>
</dbReference>
<dbReference type="EMBL" id="PEIB01000033">
    <property type="protein sequence ID" value="RXJ71758.1"/>
    <property type="molecule type" value="Genomic_DNA"/>
</dbReference>
<evidence type="ECO:0000259" key="1">
    <source>
        <dbReference type="Pfam" id="PF11416"/>
    </source>
</evidence>
<proteinExistence type="predicted"/>
<dbReference type="Proteomes" id="UP000290287">
    <property type="component" value="Unassembled WGS sequence"/>
</dbReference>
<keyword evidence="3" id="KW-1185">Reference proteome</keyword>
<feature type="domain" description="Syntaxin-5 N-terminal Sly1p-binding" evidence="1">
    <location>
        <begin position="2"/>
        <end position="15"/>
    </location>
</feature>
<dbReference type="AlphaFoldDB" id="A0A4V1LSH9"/>